<dbReference type="InterPro" id="IPR033479">
    <property type="entry name" value="dCache_1"/>
</dbReference>
<evidence type="ECO:0000256" key="5">
    <source>
        <dbReference type="ARBA" id="ARBA00022692"/>
    </source>
</evidence>
<evidence type="ECO:0000256" key="8">
    <source>
        <dbReference type="ARBA" id="ARBA00023136"/>
    </source>
</evidence>
<keyword evidence="6 11" id="KW-0418">Kinase</keyword>
<dbReference type="Gene3D" id="6.10.340.10">
    <property type="match status" value="1"/>
</dbReference>
<proteinExistence type="predicted"/>
<comment type="caution">
    <text evidence="11">The sequence shown here is derived from an EMBL/GenBank/DDBJ whole genome shotgun (WGS) entry which is preliminary data.</text>
</comment>
<dbReference type="Pfam" id="PF00672">
    <property type="entry name" value="HAMP"/>
    <property type="match status" value="1"/>
</dbReference>
<dbReference type="CDD" id="cd12912">
    <property type="entry name" value="PDC2_MCP_like"/>
    <property type="match status" value="1"/>
</dbReference>
<dbReference type="InterPro" id="IPR003660">
    <property type="entry name" value="HAMP_dom"/>
</dbReference>
<evidence type="ECO:0000256" key="3">
    <source>
        <dbReference type="ARBA" id="ARBA00022553"/>
    </source>
</evidence>
<dbReference type="Pfam" id="PF02743">
    <property type="entry name" value="dCache_1"/>
    <property type="match status" value="1"/>
</dbReference>
<sequence length="601" mass="68279">MQPRFPKLGSIRSKFILSLAFLSVVPLVLLTFVSYRLYLEILEQNVRSYTREVIDRIDRNLTIYLSDQERMLDLRSDYYVLQFVKLSVAGDIEGNRKYTLRLWENFNNIKTIKTDLRDVAITTLNGVRIGCYGTTHIDLTQDQLFQTLANRSVVGDTTAFWGPHSDWLGGSVFSIGRAIRGDYENFLGMMSVDVDVELLDNICRDIRLGKTGYVMLVDENGQIIYHPNPELTGKSVSLLLGNSAYERGKTGSLLPEFSHGNQVVTIKTFTPANWRIIGISNQAELMQEMHRITGVSLLLICGSILAVIGVAIFLARRLTRPIMELRHTMRLAAEDLNTNVTIRTGDEIGQLGEAFNQMLARIRQLMEQSVQEQKKLRRTEMIALQEQIKPHFIYNTLDLIIGLLETKQNEDVINMVEALGAFFRISLSHGQEFITIREETEHVRNYLYIQRFRHGDKYNYRFELDERILPYKTIKLILQPLVENAIYHGVRELEEPGVGMIIIRGYFLEDAAKICLEVIDNGVGIPSLELAEINECLREPGTDEDYFGLCNVKERLVLAFGSEYGLELFPTPGGGVTVRVLLPVIQTVQKGSDDSGRIITG</sequence>
<dbReference type="Gene3D" id="3.30.450.20">
    <property type="entry name" value="PAS domain"/>
    <property type="match status" value="1"/>
</dbReference>
<dbReference type="InterPro" id="IPR003594">
    <property type="entry name" value="HATPase_dom"/>
</dbReference>
<dbReference type="InterPro" id="IPR029151">
    <property type="entry name" value="Sensor-like_sf"/>
</dbReference>
<dbReference type="SUPFAM" id="SSF158472">
    <property type="entry name" value="HAMP domain-like"/>
    <property type="match status" value="1"/>
</dbReference>
<dbReference type="Pfam" id="PF02518">
    <property type="entry name" value="HATPase_c"/>
    <property type="match status" value="1"/>
</dbReference>
<feature type="domain" description="HAMP" evidence="10">
    <location>
        <begin position="316"/>
        <end position="367"/>
    </location>
</feature>
<dbReference type="AlphaFoldDB" id="A0A4R1RU18"/>
<keyword evidence="12" id="KW-1185">Reference proteome</keyword>
<evidence type="ECO:0000259" key="10">
    <source>
        <dbReference type="PROSITE" id="PS50885"/>
    </source>
</evidence>
<dbReference type="PANTHER" id="PTHR34220:SF7">
    <property type="entry name" value="SENSOR HISTIDINE KINASE YPDA"/>
    <property type="match status" value="1"/>
</dbReference>
<dbReference type="GO" id="GO:0005886">
    <property type="term" value="C:plasma membrane"/>
    <property type="evidence" value="ECO:0007669"/>
    <property type="project" value="UniProtKB-SubCell"/>
</dbReference>
<evidence type="ECO:0000256" key="7">
    <source>
        <dbReference type="ARBA" id="ARBA00022989"/>
    </source>
</evidence>
<evidence type="ECO:0000256" key="6">
    <source>
        <dbReference type="ARBA" id="ARBA00022777"/>
    </source>
</evidence>
<dbReference type="InterPro" id="IPR050640">
    <property type="entry name" value="Bact_2-comp_sensor_kinase"/>
</dbReference>
<evidence type="ECO:0000313" key="11">
    <source>
        <dbReference type="EMBL" id="TCL69889.1"/>
    </source>
</evidence>
<evidence type="ECO:0000256" key="9">
    <source>
        <dbReference type="SAM" id="Phobius"/>
    </source>
</evidence>
<dbReference type="SMART" id="SM00304">
    <property type="entry name" value="HAMP"/>
    <property type="match status" value="1"/>
</dbReference>
<gene>
    <name evidence="11" type="ORF">EDC14_101110</name>
</gene>
<keyword evidence="4" id="KW-0808">Transferase</keyword>
<comment type="subcellular location">
    <subcellularLocation>
        <location evidence="1">Cell membrane</location>
        <topology evidence="1">Multi-pass membrane protein</topology>
    </subcellularLocation>
</comment>
<dbReference type="EMBL" id="SLUN01000011">
    <property type="protein sequence ID" value="TCL69889.1"/>
    <property type="molecule type" value="Genomic_DNA"/>
</dbReference>
<dbReference type="Gene3D" id="3.30.565.10">
    <property type="entry name" value="Histidine kinase-like ATPase, C-terminal domain"/>
    <property type="match status" value="1"/>
</dbReference>
<evidence type="ECO:0000313" key="12">
    <source>
        <dbReference type="Proteomes" id="UP000295008"/>
    </source>
</evidence>
<dbReference type="PANTHER" id="PTHR34220">
    <property type="entry name" value="SENSOR HISTIDINE KINASE YPDA"/>
    <property type="match status" value="1"/>
</dbReference>
<feature type="transmembrane region" description="Helical" evidence="9">
    <location>
        <begin position="295"/>
        <end position="315"/>
    </location>
</feature>
<reference evidence="11 12" key="1">
    <citation type="submission" date="2019-03" db="EMBL/GenBank/DDBJ databases">
        <title>Genomic Encyclopedia of Type Strains, Phase IV (KMG-IV): sequencing the most valuable type-strain genomes for metagenomic binning, comparative biology and taxonomic classification.</title>
        <authorList>
            <person name="Goeker M."/>
        </authorList>
    </citation>
    <scope>NUCLEOTIDE SEQUENCE [LARGE SCALE GENOMIC DNA]</scope>
    <source>
        <strain evidence="11 12">LX-B</strain>
    </source>
</reference>
<keyword evidence="8 9" id="KW-0472">Membrane</keyword>
<protein>
    <submittedName>
        <fullName evidence="11">Two-component system sensor histidine kinase YesM</fullName>
    </submittedName>
</protein>
<organism evidence="11 12">
    <name type="scientific">Hydrogenispora ethanolica</name>
    <dbReference type="NCBI Taxonomy" id="1082276"/>
    <lineage>
        <taxon>Bacteria</taxon>
        <taxon>Bacillati</taxon>
        <taxon>Bacillota</taxon>
        <taxon>Hydrogenispora</taxon>
    </lineage>
</organism>
<dbReference type="SUPFAM" id="SSF55874">
    <property type="entry name" value="ATPase domain of HSP90 chaperone/DNA topoisomerase II/histidine kinase"/>
    <property type="match status" value="1"/>
</dbReference>
<keyword evidence="7 9" id="KW-1133">Transmembrane helix</keyword>
<keyword evidence="2" id="KW-1003">Cell membrane</keyword>
<dbReference type="PROSITE" id="PS50885">
    <property type="entry name" value="HAMP"/>
    <property type="match status" value="1"/>
</dbReference>
<dbReference type="GO" id="GO:0000155">
    <property type="term" value="F:phosphorelay sensor kinase activity"/>
    <property type="evidence" value="ECO:0007669"/>
    <property type="project" value="InterPro"/>
</dbReference>
<accession>A0A4R1RU18</accession>
<dbReference type="Proteomes" id="UP000295008">
    <property type="component" value="Unassembled WGS sequence"/>
</dbReference>
<name>A0A4R1RU18_HYDET</name>
<dbReference type="CDD" id="cd06225">
    <property type="entry name" value="HAMP"/>
    <property type="match status" value="1"/>
</dbReference>
<evidence type="ECO:0000256" key="1">
    <source>
        <dbReference type="ARBA" id="ARBA00004651"/>
    </source>
</evidence>
<evidence type="ECO:0000256" key="2">
    <source>
        <dbReference type="ARBA" id="ARBA00022475"/>
    </source>
</evidence>
<dbReference type="InterPro" id="IPR010559">
    <property type="entry name" value="Sig_transdc_His_kin_internal"/>
</dbReference>
<keyword evidence="3" id="KW-0597">Phosphoprotein</keyword>
<evidence type="ECO:0000256" key="4">
    <source>
        <dbReference type="ARBA" id="ARBA00022679"/>
    </source>
</evidence>
<keyword evidence="5 9" id="KW-0812">Transmembrane</keyword>
<dbReference type="Pfam" id="PF06580">
    <property type="entry name" value="His_kinase"/>
    <property type="match status" value="1"/>
</dbReference>
<dbReference type="InterPro" id="IPR036890">
    <property type="entry name" value="HATPase_C_sf"/>
</dbReference>
<feature type="transmembrane region" description="Helical" evidence="9">
    <location>
        <begin position="15"/>
        <end position="38"/>
    </location>
</feature>
<dbReference type="SUPFAM" id="SSF103190">
    <property type="entry name" value="Sensory domain-like"/>
    <property type="match status" value="1"/>
</dbReference>